<dbReference type="AlphaFoldDB" id="A0A2S5BAN5"/>
<name>A0A2S5BAN5_9BASI</name>
<reference evidence="1 2" key="1">
    <citation type="journal article" date="2018" name="Front. Microbiol.">
        <title>Prospects for Fungal Bioremediation of Acidic Radioactive Waste Sites: Characterization and Genome Sequence of Rhodotorula taiwanensis MD1149.</title>
        <authorList>
            <person name="Tkavc R."/>
            <person name="Matrosova V.Y."/>
            <person name="Grichenko O.E."/>
            <person name="Gostincar C."/>
            <person name="Volpe R.P."/>
            <person name="Klimenkova P."/>
            <person name="Gaidamakova E.K."/>
            <person name="Zhou C.E."/>
            <person name="Stewart B.J."/>
            <person name="Lyman M.G."/>
            <person name="Malfatti S.A."/>
            <person name="Rubinfeld B."/>
            <person name="Courtot M."/>
            <person name="Singh J."/>
            <person name="Dalgard C.L."/>
            <person name="Hamilton T."/>
            <person name="Frey K.G."/>
            <person name="Gunde-Cimerman N."/>
            <person name="Dugan L."/>
            <person name="Daly M.J."/>
        </authorList>
    </citation>
    <scope>NUCLEOTIDE SEQUENCE [LARGE SCALE GENOMIC DNA]</scope>
    <source>
        <strain evidence="1 2">MD1149</strain>
    </source>
</reference>
<evidence type="ECO:0000313" key="1">
    <source>
        <dbReference type="EMBL" id="POY73842.1"/>
    </source>
</evidence>
<protein>
    <submittedName>
        <fullName evidence="1">Uncharacterized protein</fullName>
    </submittedName>
</protein>
<comment type="caution">
    <text evidence="1">The sequence shown here is derived from an EMBL/GenBank/DDBJ whole genome shotgun (WGS) entry which is preliminary data.</text>
</comment>
<keyword evidence="2" id="KW-1185">Reference proteome</keyword>
<dbReference type="EMBL" id="PJQD01000034">
    <property type="protein sequence ID" value="POY73842.1"/>
    <property type="molecule type" value="Genomic_DNA"/>
</dbReference>
<proteinExistence type="predicted"/>
<gene>
    <name evidence="1" type="ORF">BMF94_3101</name>
</gene>
<dbReference type="Proteomes" id="UP000237144">
    <property type="component" value="Unassembled WGS sequence"/>
</dbReference>
<organism evidence="1 2">
    <name type="scientific">Rhodotorula taiwanensis</name>
    <dbReference type="NCBI Taxonomy" id="741276"/>
    <lineage>
        <taxon>Eukaryota</taxon>
        <taxon>Fungi</taxon>
        <taxon>Dikarya</taxon>
        <taxon>Basidiomycota</taxon>
        <taxon>Pucciniomycotina</taxon>
        <taxon>Microbotryomycetes</taxon>
        <taxon>Sporidiobolales</taxon>
        <taxon>Sporidiobolaceae</taxon>
        <taxon>Rhodotorula</taxon>
    </lineage>
</organism>
<sequence>MASSGQGSTAVSASYDPFPVHDDVYECSNRVTLCGPTSQIHAMAVIAHFLGLHRDNLAPPRTGGGEHPFFPVFSGLPALAVVKTAAAAAFPREHVPKPQRAMLWYHLVLLTHETVHSSLNFPATGLC</sequence>
<accession>A0A2S5BAN5</accession>
<evidence type="ECO:0000313" key="2">
    <source>
        <dbReference type="Proteomes" id="UP000237144"/>
    </source>
</evidence>